<sequence length="146" mass="16584">MSDKDRRLGVSEINLVTRHLKLVPCDEAAIQAAIADIDQLYGLESVSYDSRKSRLDLAYDATRICLDCVEDILRKHAVEEASRDWEVVKRGWGERYLMHLAVDPDNPQRLVAADDPESTADQRERWARLVASRVNREVPHAAISTD</sequence>
<proteinExistence type="predicted"/>
<keyword evidence="2" id="KW-1185">Reference proteome</keyword>
<gene>
    <name evidence="1" type="ORF">B6N23_05345</name>
</gene>
<evidence type="ECO:0008006" key="3">
    <source>
        <dbReference type="Google" id="ProtNLM"/>
    </source>
</evidence>
<accession>A0ABY9H8A2</accession>
<reference evidence="1 2" key="1">
    <citation type="submission" date="2023-08" db="EMBL/GenBank/DDBJ databases">
        <title>Transcriptome Analysis of Halomonas alkalicola CICC 11012s to Identify the Genes Involved in Alkaline Tolerances.</title>
        <authorList>
            <person name="Zhai L."/>
        </authorList>
    </citation>
    <scope>NUCLEOTIDE SEQUENCE [LARGE SCALE GENOMIC DNA]</scope>
    <source>
        <strain evidence="1 2">CICC 11012s</strain>
    </source>
</reference>
<evidence type="ECO:0000313" key="2">
    <source>
        <dbReference type="Proteomes" id="UP001235344"/>
    </source>
</evidence>
<dbReference type="Proteomes" id="UP001235344">
    <property type="component" value="Chromosome"/>
</dbReference>
<name>A0ABY9H8A2_9GAMM</name>
<protein>
    <recommendedName>
        <fullName evidence="3">Cation transporter</fullName>
    </recommendedName>
</protein>
<evidence type="ECO:0000313" key="1">
    <source>
        <dbReference type="EMBL" id="WLI74337.1"/>
    </source>
</evidence>
<dbReference type="EMBL" id="CP131913">
    <property type="protein sequence ID" value="WLI74337.1"/>
    <property type="molecule type" value="Genomic_DNA"/>
</dbReference>
<dbReference type="RefSeq" id="WP_305502567.1">
    <property type="nucleotide sequence ID" value="NZ_CP131913.1"/>
</dbReference>
<organism evidence="1 2">
    <name type="scientific">Halomonas alkalicola</name>
    <dbReference type="NCBI Taxonomy" id="1930622"/>
    <lineage>
        <taxon>Bacteria</taxon>
        <taxon>Pseudomonadati</taxon>
        <taxon>Pseudomonadota</taxon>
        <taxon>Gammaproteobacteria</taxon>
        <taxon>Oceanospirillales</taxon>
        <taxon>Halomonadaceae</taxon>
        <taxon>Halomonas</taxon>
    </lineage>
</organism>